<reference evidence="4" key="1">
    <citation type="submission" date="2021-06" db="EMBL/GenBank/DDBJ databases">
        <authorList>
            <person name="Arsene-Ploetze F."/>
        </authorList>
    </citation>
    <scope>NUCLEOTIDE SEQUENCE</scope>
    <source>
        <strain evidence="4">SBRY1</strain>
    </source>
</reference>
<evidence type="ECO:0000313" key="5">
    <source>
        <dbReference type="Proteomes" id="UP001153328"/>
    </source>
</evidence>
<dbReference type="Proteomes" id="UP001153328">
    <property type="component" value="Unassembled WGS sequence"/>
</dbReference>
<feature type="domain" description="Bacterial CdiA-CT RNAse A" evidence="3">
    <location>
        <begin position="460"/>
        <end position="581"/>
    </location>
</feature>
<organism evidence="4 5">
    <name type="scientific">Actinacidiphila bryophytorum</name>
    <dbReference type="NCBI Taxonomy" id="1436133"/>
    <lineage>
        <taxon>Bacteria</taxon>
        <taxon>Bacillati</taxon>
        <taxon>Actinomycetota</taxon>
        <taxon>Actinomycetes</taxon>
        <taxon>Kitasatosporales</taxon>
        <taxon>Streptomycetaceae</taxon>
        <taxon>Actinacidiphila</taxon>
    </lineage>
</organism>
<evidence type="ECO:0000313" key="4">
    <source>
        <dbReference type="EMBL" id="CAG7649826.1"/>
    </source>
</evidence>
<evidence type="ECO:0000259" key="3">
    <source>
        <dbReference type="Pfam" id="PF18431"/>
    </source>
</evidence>
<protein>
    <submittedName>
        <fullName evidence="4">RNAse_A_bac domain-containing protein</fullName>
    </submittedName>
</protein>
<gene>
    <name evidence="4" type="ORF">SBRY_50201</name>
</gene>
<evidence type="ECO:0000256" key="1">
    <source>
        <dbReference type="SAM" id="Coils"/>
    </source>
</evidence>
<feature type="compositionally biased region" description="Basic and acidic residues" evidence="2">
    <location>
        <begin position="13"/>
        <end position="28"/>
    </location>
</feature>
<keyword evidence="5" id="KW-1185">Reference proteome</keyword>
<name>A0A9W4MI36_9ACTN</name>
<dbReference type="CDD" id="cd20684">
    <property type="entry name" value="CdiA-CT_Yk_RNaseA-like"/>
    <property type="match status" value="1"/>
</dbReference>
<comment type="caution">
    <text evidence="4">The sequence shown here is derived from an EMBL/GenBank/DDBJ whole genome shotgun (WGS) entry which is preliminary data.</text>
</comment>
<dbReference type="EMBL" id="CAJVAX010000019">
    <property type="protein sequence ID" value="CAG7649826.1"/>
    <property type="molecule type" value="Genomic_DNA"/>
</dbReference>
<feature type="region of interest" description="Disordered" evidence="2">
    <location>
        <begin position="1"/>
        <end position="41"/>
    </location>
</feature>
<proteinExistence type="predicted"/>
<keyword evidence="1" id="KW-0175">Coiled coil</keyword>
<feature type="coiled-coil region" evidence="1">
    <location>
        <begin position="387"/>
        <end position="414"/>
    </location>
</feature>
<dbReference type="AlphaFoldDB" id="A0A9W4MI36"/>
<evidence type="ECO:0000256" key="2">
    <source>
        <dbReference type="SAM" id="MobiDB-lite"/>
    </source>
</evidence>
<dbReference type="RefSeq" id="WP_205043853.1">
    <property type="nucleotide sequence ID" value="NZ_CAJVAX010000019.1"/>
</dbReference>
<sequence>MGTPATSDDKDDLGDGRPSDKQRDKEIKGLATPPPGAAGGFDVKPSHLYLTSYKVRDEQLAFDKAAKTLMDALTGHEQLAGKGTGPGEVASSYRKIATTFFDVWGNAVVAVGGAAVGFTATANNYAAADFRTNRKQQGPPPHQEPPWVIRVPTYYGEVPDLTWRGTDADSDHAVVRMLGHIPDFLADHVQGLIDQTLRLGTMYKITPGPDKDELRTIGTAWGMIFSDGTTSADNLNGDIAYLTNTDSGHDEWQAAMKAFCQTLWGTSAWGKMQGTVAYKTAPGVQGALRRPVITVLGETAQAVQTALLDLADAADKVTGVSEPAAKHAAVEMVKDMAKEYGTHPWHLLAELTPFAAVDITTQMVLSFRSHMDYAGIEAAVNTYNETCSGIARTLDGLEEKLEEARKSVPTFEAEEARAETFGGRSLNDFKHEHVWTLQTDSADIHKYPVDLVNQEGIDGSHAIDRHVAKTDEQLAQRMRDKMPSAASTYTDLGSAQAYTQQCLDMKADDIKRWIDRGGQPSPRPFTVDFGPTGPVTGRSITKADYLADPANPHVTEMHGVKFELKYAPGMKPPFVVNTSYPA</sequence>
<accession>A0A9W4MI36</accession>
<dbReference type="Pfam" id="PF18431">
    <property type="entry name" value="RNAse_A_bac"/>
    <property type="match status" value="1"/>
</dbReference>
<dbReference type="InterPro" id="IPR041436">
    <property type="entry name" value="RNAse_A_bac"/>
</dbReference>